<dbReference type="InterPro" id="IPR050634">
    <property type="entry name" value="DNA_Topoisomerase_II"/>
</dbReference>
<protein>
    <recommendedName>
        <fullName evidence="5">DNA topoisomerase (ATP-hydrolyzing)</fullName>
        <ecNumber evidence="5">5.6.2.2</ecNumber>
    </recommendedName>
</protein>
<dbReference type="Gene3D" id="1.10.268.10">
    <property type="entry name" value="Topoisomerase, domain 3"/>
    <property type="match status" value="1"/>
</dbReference>
<dbReference type="InterPro" id="IPR036890">
    <property type="entry name" value="HATPase_C_sf"/>
</dbReference>
<keyword evidence="6" id="KW-0479">Metal-binding</keyword>
<organism evidence="15">
    <name type="scientific">viral metagenome</name>
    <dbReference type="NCBI Taxonomy" id="1070528"/>
    <lineage>
        <taxon>unclassified sequences</taxon>
        <taxon>metagenomes</taxon>
        <taxon>organismal metagenomes</taxon>
    </lineage>
</organism>
<dbReference type="InterPro" id="IPR003594">
    <property type="entry name" value="HATPase_dom"/>
</dbReference>
<dbReference type="FunFam" id="3.90.199.10:FF:000002">
    <property type="entry name" value="DNA topoisomerase 2"/>
    <property type="match status" value="1"/>
</dbReference>
<evidence type="ECO:0000256" key="10">
    <source>
        <dbReference type="ARBA" id="ARBA00023029"/>
    </source>
</evidence>
<dbReference type="PROSITE" id="PS52040">
    <property type="entry name" value="TOPO_IIA"/>
    <property type="match status" value="1"/>
</dbReference>
<dbReference type="FunFam" id="3.40.50.670:FF:000001">
    <property type="entry name" value="DNA topoisomerase 2"/>
    <property type="match status" value="1"/>
</dbReference>
<dbReference type="SMART" id="SM00434">
    <property type="entry name" value="TOP4c"/>
    <property type="match status" value="1"/>
</dbReference>
<keyword evidence="9" id="KW-0460">Magnesium</keyword>
<dbReference type="InterPro" id="IPR001241">
    <property type="entry name" value="Topo_IIA"/>
</dbReference>
<comment type="cofactor">
    <cofactor evidence="3">
        <name>Mg(2+)</name>
        <dbReference type="ChEBI" id="CHEBI:18420"/>
    </cofactor>
</comment>
<dbReference type="InterPro" id="IPR031660">
    <property type="entry name" value="TOPRIM_C"/>
</dbReference>
<reference evidence="15" key="1">
    <citation type="journal article" date="2020" name="Nature">
        <title>Giant virus diversity and host interactions through global metagenomics.</title>
        <authorList>
            <person name="Schulz F."/>
            <person name="Roux S."/>
            <person name="Paez-Espino D."/>
            <person name="Jungbluth S."/>
            <person name="Walsh D.A."/>
            <person name="Denef V.J."/>
            <person name="McMahon K.D."/>
            <person name="Konstantinidis K.T."/>
            <person name="Eloe-Fadrosh E.A."/>
            <person name="Kyrpides N.C."/>
            <person name="Woyke T."/>
        </authorList>
    </citation>
    <scope>NUCLEOTIDE SEQUENCE</scope>
    <source>
        <strain evidence="15">GVMAG-S-3300013286-35</strain>
    </source>
</reference>
<dbReference type="PROSITE" id="PS00177">
    <property type="entry name" value="TOPOISOMERASE_II"/>
    <property type="match status" value="1"/>
</dbReference>
<evidence type="ECO:0000256" key="4">
    <source>
        <dbReference type="ARBA" id="ARBA00011080"/>
    </source>
</evidence>
<dbReference type="SUPFAM" id="SSF54211">
    <property type="entry name" value="Ribosomal protein S5 domain 2-like"/>
    <property type="match status" value="1"/>
</dbReference>
<dbReference type="GO" id="GO:0005524">
    <property type="term" value="F:ATP binding"/>
    <property type="evidence" value="ECO:0007669"/>
    <property type="project" value="UniProtKB-KW"/>
</dbReference>
<evidence type="ECO:0000256" key="3">
    <source>
        <dbReference type="ARBA" id="ARBA00001946"/>
    </source>
</evidence>
<dbReference type="PRINTS" id="PR01158">
    <property type="entry name" value="TOPISMRASEII"/>
</dbReference>
<evidence type="ECO:0000259" key="13">
    <source>
        <dbReference type="PROSITE" id="PS50880"/>
    </source>
</evidence>
<dbReference type="AlphaFoldDB" id="A0A6C0KZW3"/>
<dbReference type="Gene3D" id="3.30.565.10">
    <property type="entry name" value="Histidine kinase-like ATPase, C-terminal domain"/>
    <property type="match status" value="1"/>
</dbReference>
<evidence type="ECO:0000256" key="8">
    <source>
        <dbReference type="ARBA" id="ARBA00022840"/>
    </source>
</evidence>
<comment type="catalytic activity">
    <reaction evidence="1">
        <text>ATP-dependent breakage, passage and rejoining of double-stranded DNA.</text>
        <dbReference type="EC" id="5.6.2.2"/>
    </reaction>
</comment>
<dbReference type="Gene3D" id="3.30.1360.40">
    <property type="match status" value="1"/>
</dbReference>
<dbReference type="InterPro" id="IPR002205">
    <property type="entry name" value="Topo_IIA_dom_A"/>
</dbReference>
<dbReference type="GO" id="GO:0003677">
    <property type="term" value="F:DNA binding"/>
    <property type="evidence" value="ECO:0007669"/>
    <property type="project" value="UniProtKB-KW"/>
</dbReference>
<dbReference type="InterPro" id="IPR013759">
    <property type="entry name" value="Topo_IIA_B_C"/>
</dbReference>
<dbReference type="Pfam" id="PF00204">
    <property type="entry name" value="DNA_gyraseB"/>
    <property type="match status" value="1"/>
</dbReference>
<dbReference type="Pfam" id="PF16898">
    <property type="entry name" value="TOPRIM_C"/>
    <property type="match status" value="1"/>
</dbReference>
<dbReference type="GO" id="GO:0006265">
    <property type="term" value="P:DNA topological change"/>
    <property type="evidence" value="ECO:0007669"/>
    <property type="project" value="InterPro"/>
</dbReference>
<dbReference type="InterPro" id="IPR014721">
    <property type="entry name" value="Ribsml_uS5_D2-typ_fold_subgr"/>
</dbReference>
<evidence type="ECO:0000256" key="2">
    <source>
        <dbReference type="ARBA" id="ARBA00001913"/>
    </source>
</evidence>
<keyword evidence="10" id="KW-0799">Topoisomerase</keyword>
<accession>A0A6C0KZW3</accession>
<dbReference type="EC" id="5.6.2.2" evidence="5"/>
<evidence type="ECO:0000256" key="12">
    <source>
        <dbReference type="ARBA" id="ARBA00023235"/>
    </source>
</evidence>
<evidence type="ECO:0000256" key="6">
    <source>
        <dbReference type="ARBA" id="ARBA00022723"/>
    </source>
</evidence>
<dbReference type="InterPro" id="IPR001154">
    <property type="entry name" value="TopoII_euk"/>
</dbReference>
<evidence type="ECO:0000256" key="1">
    <source>
        <dbReference type="ARBA" id="ARBA00000185"/>
    </source>
</evidence>
<name>A0A6C0KZW3_9ZZZZ</name>
<dbReference type="InterPro" id="IPR006171">
    <property type="entry name" value="TOPRIM_dom"/>
</dbReference>
<dbReference type="SMART" id="SM00433">
    <property type="entry name" value="TOP2c"/>
    <property type="match status" value="1"/>
</dbReference>
<keyword evidence="11" id="KW-0238">DNA-binding</keyword>
<feature type="domain" description="Topo IIA-type catalytic" evidence="14">
    <location>
        <begin position="700"/>
        <end position="1137"/>
    </location>
</feature>
<dbReference type="GO" id="GO:0000819">
    <property type="term" value="P:sister chromatid segregation"/>
    <property type="evidence" value="ECO:0007669"/>
    <property type="project" value="TreeGrafter"/>
</dbReference>
<evidence type="ECO:0000256" key="9">
    <source>
        <dbReference type="ARBA" id="ARBA00022842"/>
    </source>
</evidence>
<evidence type="ECO:0000256" key="7">
    <source>
        <dbReference type="ARBA" id="ARBA00022741"/>
    </source>
</evidence>
<dbReference type="PANTHER" id="PTHR10169">
    <property type="entry name" value="DNA TOPOISOMERASE/GYRASE"/>
    <property type="match status" value="1"/>
</dbReference>
<dbReference type="Gene3D" id="3.90.199.10">
    <property type="entry name" value="Topoisomerase II, domain 5"/>
    <property type="match status" value="1"/>
</dbReference>
<dbReference type="Gene3D" id="3.30.230.10">
    <property type="match status" value="1"/>
</dbReference>
<dbReference type="SUPFAM" id="SSF55874">
    <property type="entry name" value="ATPase domain of HSP90 chaperone/DNA topoisomerase II/histidine kinase"/>
    <property type="match status" value="1"/>
</dbReference>
<evidence type="ECO:0000313" key="15">
    <source>
        <dbReference type="EMBL" id="QHU22197.1"/>
    </source>
</evidence>
<evidence type="ECO:0000256" key="5">
    <source>
        <dbReference type="ARBA" id="ARBA00012895"/>
    </source>
</evidence>
<dbReference type="Gene3D" id="3.30.1490.30">
    <property type="match status" value="1"/>
</dbReference>
<proteinExistence type="inferred from homology"/>
<dbReference type="Gene3D" id="3.40.50.670">
    <property type="match status" value="1"/>
</dbReference>
<dbReference type="GO" id="GO:0000712">
    <property type="term" value="P:resolution of meiotic recombination intermediates"/>
    <property type="evidence" value="ECO:0007669"/>
    <property type="project" value="TreeGrafter"/>
</dbReference>
<dbReference type="InterPro" id="IPR013506">
    <property type="entry name" value="Topo_IIA_bsu_dom2"/>
</dbReference>
<dbReference type="InterPro" id="IPR018522">
    <property type="entry name" value="TopoIIA_CS"/>
</dbReference>
<dbReference type="InterPro" id="IPR013758">
    <property type="entry name" value="Topo_IIA_A/C_ab"/>
</dbReference>
<comment type="similarity">
    <text evidence="4">Belongs to the type II topoisomerase family.</text>
</comment>
<feature type="domain" description="Toprim" evidence="13">
    <location>
        <begin position="455"/>
        <end position="577"/>
    </location>
</feature>
<dbReference type="GO" id="GO:0005634">
    <property type="term" value="C:nucleus"/>
    <property type="evidence" value="ECO:0007669"/>
    <property type="project" value="TreeGrafter"/>
</dbReference>
<dbReference type="PRINTS" id="PR00418">
    <property type="entry name" value="TPI2FAMILY"/>
</dbReference>
<keyword evidence="12" id="KW-0413">Isomerase</keyword>
<keyword evidence="8" id="KW-0067">ATP-binding</keyword>
<evidence type="ECO:0000256" key="11">
    <source>
        <dbReference type="ARBA" id="ARBA00023125"/>
    </source>
</evidence>
<dbReference type="PANTHER" id="PTHR10169:SF38">
    <property type="entry name" value="DNA TOPOISOMERASE 2"/>
    <property type="match status" value="1"/>
</dbReference>
<comment type="cofactor">
    <cofactor evidence="2">
        <name>Ca(2+)</name>
        <dbReference type="ChEBI" id="CHEBI:29108"/>
    </cofactor>
</comment>
<dbReference type="Pfam" id="PF02518">
    <property type="entry name" value="HATPase_c"/>
    <property type="match status" value="1"/>
</dbReference>
<dbReference type="InterPro" id="IPR020568">
    <property type="entry name" value="Ribosomal_Su5_D2-typ_SF"/>
</dbReference>
<dbReference type="GO" id="GO:0046872">
    <property type="term" value="F:metal ion binding"/>
    <property type="evidence" value="ECO:0007669"/>
    <property type="project" value="UniProtKB-KW"/>
</dbReference>
<dbReference type="Pfam" id="PF01751">
    <property type="entry name" value="Toprim"/>
    <property type="match status" value="1"/>
</dbReference>
<dbReference type="InterPro" id="IPR013760">
    <property type="entry name" value="Topo_IIA-like_dom_sf"/>
</dbReference>
<dbReference type="EMBL" id="MN741000">
    <property type="protein sequence ID" value="QHU22197.1"/>
    <property type="molecule type" value="Genomic_DNA"/>
</dbReference>
<evidence type="ECO:0000259" key="14">
    <source>
        <dbReference type="PROSITE" id="PS52040"/>
    </source>
</evidence>
<dbReference type="Pfam" id="PF00521">
    <property type="entry name" value="DNA_topoisoIV"/>
    <property type="match status" value="1"/>
</dbReference>
<dbReference type="SUPFAM" id="SSF56719">
    <property type="entry name" value="Type II DNA topoisomerase"/>
    <property type="match status" value="1"/>
</dbReference>
<keyword evidence="7" id="KW-0547">Nucleotide-binding</keyword>
<dbReference type="GO" id="GO:0003918">
    <property type="term" value="F:DNA topoisomerase type II (double strand cut, ATP-hydrolyzing) activity"/>
    <property type="evidence" value="ECO:0007669"/>
    <property type="project" value="UniProtKB-EC"/>
</dbReference>
<sequence length="1177" mass="131514">MTDVSAYKKHTHREHILELPDTYIGSIDTHEEERWIWDEGAGRMAWTKVQFCPGFYKLFDEVLVNALDHRVRLLTTSAGAADVVPVKNIWVTLEPNRITVRNDGDGIPVGVHPEYKMHVPEMIFGNLLTSSNYNKEEEKTVGGKNGYGAKLANIFSREFRVETLDHRAGKKYKQTWSGNMTAVTKPSISAGGAKPYTEISYVPDLSRFHWLLPAGQTQSVIPDDMISVMRTRVMDAAACAGKECKVHLNGKLVAVNTFQKYVMLYLTEDERLSVDSEGEKKRLVAYEKAGERWEVAAVLTKCLHGEVVPDERHISFVNGIATRRGGKHVDYIVKSVLADFCELAKKKAKIDVTAGMLKDSVVFFINSTIVNPAFDTQTKETLTTPTAKWGSKPEITGKFCDQLIKIGLLDEAKAALDAKNARDTKKTDGKKRSSVRGIPKLEDATWAGTAKSNECTLILTEGDSAATTAISGLKVVGREKYGVFPLRGKLLNVKDISTVKKTANAELTHIKQILGLVHGKVYTDVNQLRYGRIMIMTDQDVDGSHIKGLLINLFHTDWPSLLKLDFICCMMTPLLKATRGSTTMCFFSEPEFETWRDAQVDGSKGWKVKYYKGLGTSTAVEAREYFAQMNTLDYQWDGTADQSIDLAFSKKRSDDRKTWLSSYDRKRQLVVKAGGSTVGYSKFIHDELIHFSSADNIRSLPSVLDGLKPSQRKILWACLKRNLVSEIKVAQLAGYVSETAAYHHGEASLTSTIVGMAQDFVGSNNINLLYPGGQFGSRLRGGQDSASPRYIHTHLESITRAIFKKEDDGILKQLDDDGQLVEPEAYYPVLPLLLVNGCVGIGTGFSTDVPQHNPKDIVTALRSRLAGDIADLTTTTLKPWWNGFRGRVDANPDGRGWIVRGMYTFADDEAAHVKITELPVGTWTQDYKEFLEPFISEDGGKDKKPLRDVENNNNDLDVNFTLKMDQDAYHEARAYHEEFEKRYRLNSTIRVTNMVAFDSAGKIRRFESVGEIMEDFYGARLDAYERRKTSELRRHDAELLELRARLKFIEAILSGALVVANQDDDVLLAGLKSLSLPPISAVDSPDDLKAYEYLLRIRIDRIKASAVEELRKQVLMAQTERDTLAAKSAEMLWLADLDTFVVAYDAFVAKKADIAVEAQKTQAVKAVPKKRVAAKKA</sequence>
<dbReference type="InterPro" id="IPR013757">
    <property type="entry name" value="Topo_IIA_A_a_sf"/>
</dbReference>
<dbReference type="PROSITE" id="PS50880">
    <property type="entry name" value="TOPRIM"/>
    <property type="match status" value="1"/>
</dbReference>